<evidence type="ECO:0000313" key="1">
    <source>
        <dbReference type="EMBL" id="GFH10095.1"/>
    </source>
</evidence>
<comment type="caution">
    <text evidence="1">The sequence shown here is derived from an EMBL/GenBank/DDBJ whole genome shotgun (WGS) entry which is preliminary data.</text>
</comment>
<protein>
    <submittedName>
        <fullName evidence="1">Guanylyl and adenylyl cyclase family member</fullName>
    </submittedName>
</protein>
<feature type="non-terminal residue" evidence="1">
    <location>
        <position position="1"/>
    </location>
</feature>
<dbReference type="Gene3D" id="3.30.70.1230">
    <property type="entry name" value="Nucleotide cyclase"/>
    <property type="match status" value="1"/>
</dbReference>
<proteinExistence type="predicted"/>
<organism evidence="1 2">
    <name type="scientific">Haematococcus lacustris</name>
    <name type="common">Green alga</name>
    <name type="synonym">Haematococcus pluvialis</name>
    <dbReference type="NCBI Taxonomy" id="44745"/>
    <lineage>
        <taxon>Eukaryota</taxon>
        <taxon>Viridiplantae</taxon>
        <taxon>Chlorophyta</taxon>
        <taxon>core chlorophytes</taxon>
        <taxon>Chlorophyceae</taxon>
        <taxon>CS clade</taxon>
        <taxon>Chlamydomonadales</taxon>
        <taxon>Haematococcaceae</taxon>
        <taxon>Haematococcus</taxon>
    </lineage>
</organism>
<dbReference type="Proteomes" id="UP000485058">
    <property type="component" value="Unassembled WGS sequence"/>
</dbReference>
<dbReference type="AlphaFoldDB" id="A0A699YL94"/>
<dbReference type="InterPro" id="IPR029787">
    <property type="entry name" value="Nucleotide_cyclase"/>
</dbReference>
<feature type="non-terminal residue" evidence="1">
    <location>
        <position position="119"/>
    </location>
</feature>
<sequence>MHEHLKRLVPVAAGPGPSRVLIFQGLRVRMGMASGTSSAEEVTFNASLGRVKYGGALMAAAKAIQDTAQGGMVLATSSTFKQLSVESLGLLVISMGEHVLKAGEEAVQVYHLLNQALSH</sequence>
<name>A0A699YL94_HAELA</name>
<dbReference type="PANTHER" id="PTHR43081">
    <property type="entry name" value="ADENYLATE CYCLASE, TERMINAL-DIFFERENTIATION SPECIFIC-RELATED"/>
    <property type="match status" value="1"/>
</dbReference>
<dbReference type="EMBL" id="BLLF01000286">
    <property type="protein sequence ID" value="GFH10095.1"/>
    <property type="molecule type" value="Genomic_DNA"/>
</dbReference>
<evidence type="ECO:0000313" key="2">
    <source>
        <dbReference type="Proteomes" id="UP000485058"/>
    </source>
</evidence>
<reference evidence="1 2" key="1">
    <citation type="submission" date="2020-02" db="EMBL/GenBank/DDBJ databases">
        <title>Draft genome sequence of Haematococcus lacustris strain NIES-144.</title>
        <authorList>
            <person name="Morimoto D."/>
            <person name="Nakagawa S."/>
            <person name="Yoshida T."/>
            <person name="Sawayama S."/>
        </authorList>
    </citation>
    <scope>NUCLEOTIDE SEQUENCE [LARGE SCALE GENOMIC DNA]</scope>
    <source>
        <strain evidence="1 2">NIES-144</strain>
    </source>
</reference>
<dbReference type="PANTHER" id="PTHR43081:SF1">
    <property type="entry name" value="ADENYLATE CYCLASE, TERMINAL-DIFFERENTIATION SPECIFIC"/>
    <property type="match status" value="1"/>
</dbReference>
<keyword evidence="2" id="KW-1185">Reference proteome</keyword>
<dbReference type="SUPFAM" id="SSF55073">
    <property type="entry name" value="Nucleotide cyclase"/>
    <property type="match status" value="1"/>
</dbReference>
<accession>A0A699YL94</accession>
<gene>
    <name evidence="1" type="ORF">HaLaN_05346</name>
</gene>
<dbReference type="InterPro" id="IPR050697">
    <property type="entry name" value="Adenylyl/Guanylyl_Cyclase_3/4"/>
</dbReference>